<dbReference type="Pfam" id="PF13116">
    <property type="entry name" value="YhdP"/>
    <property type="match status" value="1"/>
</dbReference>
<sequence length="1004" mass="110070">MNSAVWVFIRLLCVGLVLLFGGVLYYHVSTKETLEFRSRLIDMFLEHKLASVFSGAKVSMQDVKITWRRADENFFLCAADVRMVDKNMGIEVLVPEVSVYSKIGILFLWGDWGNSRLEVPKISVDFKHPELPRKAATARLPFTANTLREKMLMLVRSDVPVKIGELLLRDSSGDSIIVDHLRFGAENEYDGRVFNLELVSGGSAMKAKLSEHYKGVVSLHLKYSNFDTKLLKYFSVFDERFARYQYLKASGTADIVLDAHSNVEYGSINVHSLEGVFPYLHDEEIVVDKFKMRAKYSDGKLQVSGFDLWADDMAIKAGANFDAATKYLTLNLAGYEVESKKVCAYWPKDMYEQARTWYCENVLSGSFREPQVAYHGLIYDMGNLANYIVSSHLKDAVVAIEDELGAVNVVDGGLLISKGDLVIRSGNYSYRGIRAQEGVAMIKGIQKDDAKLEVHGRSHADAAKLYNEVGGDDFFGLGGENVAGKADTKFSIVVKNLHGEEKATATVSLTSDVQDFSVEKVLGAFHLQNTSMQVEYEGGDVKVDGKGEMNGQSMFFNADIAGDENAGVRCKFEGYVSGDDLQRLSVVAEGFDIKGQARTIIDCTLDYHTGQLAVTGMSDIRGLYMGVAQESDEELTERMLTFSAIKESDSDIFVVNDLRVQGNDTDVHLHGKIGESAVELISEKLHFAETDAAINVNLANDVLAASIEGKFLDLSKINLGGLVHRMSSVESSNVKKANVSVKAAQALMNNGVLVDNADFAFVINEKGETDIKVRGDFSGSNKGVSIDYGAMGLAVETGNAGKFLRAIDVLSTVDGGTLSLYLYPEQHPGETRGMFSISRFNVVGAPILAQILTLSSLKGISNTLSGSGIHFSKLNVPFNYSNDVIHFEETWMEGVELGISLGGKIDLKAKNFDVRGQIVPAYAVNKMVWNTPMIGKLLTGGGLSRGIVAIDYQVKGTSKVHDISVNFLSILAPNLLKRVLKVLDYKTKQEATAQVSDPVTEKVA</sequence>
<dbReference type="KEGG" id="aplt:ANPL_00645"/>
<dbReference type="InterPro" id="IPR025263">
    <property type="entry name" value="YhdP_central"/>
</dbReference>
<evidence type="ECO:0000256" key="1">
    <source>
        <dbReference type="SAM" id="Phobius"/>
    </source>
</evidence>
<name>A0A858PXE0_9RICK</name>
<dbReference type="RefSeq" id="WP_169192891.1">
    <property type="nucleotide sequence ID" value="NZ_CP046391.1"/>
</dbReference>
<keyword evidence="1" id="KW-0812">Transmembrane</keyword>
<dbReference type="EMBL" id="CP046391">
    <property type="protein sequence ID" value="QJC27247.1"/>
    <property type="molecule type" value="Genomic_DNA"/>
</dbReference>
<evidence type="ECO:0000313" key="4">
    <source>
        <dbReference type="Proteomes" id="UP000500930"/>
    </source>
</evidence>
<keyword evidence="1" id="KW-1133">Transmembrane helix</keyword>
<dbReference type="Proteomes" id="UP000500930">
    <property type="component" value="Chromosome"/>
</dbReference>
<accession>A0A858PXE0</accession>
<reference evidence="3 4" key="1">
    <citation type="journal article" date="2020" name="Pathogens">
        <title>First Whole Genome Sequence of Anaplasma platys, an Obligate Intracellular Rickettsial Pathogen of Dogs.</title>
        <authorList>
            <person name="Llanes A."/>
            <person name="Rajeev S."/>
        </authorList>
    </citation>
    <scope>NUCLEOTIDE SEQUENCE [LARGE SCALE GENOMIC DNA]</scope>
    <source>
        <strain evidence="3 4">S3</strain>
    </source>
</reference>
<keyword evidence="4" id="KW-1185">Reference proteome</keyword>
<feature type="domain" description="YhdP central" evidence="2">
    <location>
        <begin position="264"/>
        <end position="629"/>
    </location>
</feature>
<organism evidence="3 4">
    <name type="scientific">Anaplasma platys</name>
    <dbReference type="NCBI Taxonomy" id="949"/>
    <lineage>
        <taxon>Bacteria</taxon>
        <taxon>Pseudomonadati</taxon>
        <taxon>Pseudomonadota</taxon>
        <taxon>Alphaproteobacteria</taxon>
        <taxon>Rickettsiales</taxon>
        <taxon>Anaplasmataceae</taxon>
        <taxon>Anaplasma</taxon>
    </lineage>
</organism>
<protein>
    <submittedName>
        <fullName evidence="3">Acetamidase</fullName>
    </submittedName>
</protein>
<gene>
    <name evidence="3" type="ORF">ANPL_00645</name>
</gene>
<dbReference type="AlphaFoldDB" id="A0A858PXE0"/>
<feature type="transmembrane region" description="Helical" evidence="1">
    <location>
        <begin position="7"/>
        <end position="28"/>
    </location>
</feature>
<evidence type="ECO:0000259" key="2">
    <source>
        <dbReference type="Pfam" id="PF13116"/>
    </source>
</evidence>
<keyword evidence="1" id="KW-0472">Membrane</keyword>
<proteinExistence type="predicted"/>
<evidence type="ECO:0000313" key="3">
    <source>
        <dbReference type="EMBL" id="QJC27247.1"/>
    </source>
</evidence>